<feature type="domain" description="Spore protein YkvP/CgeB glycosyl transferase-like" evidence="1">
    <location>
        <begin position="178"/>
        <end position="298"/>
    </location>
</feature>
<keyword evidence="3" id="KW-1185">Reference proteome</keyword>
<reference evidence="2" key="1">
    <citation type="submission" date="2021-04" db="EMBL/GenBank/DDBJ databases">
        <title>Pseudaminobacter soli sp. nov., isolated from paddy soil contaminated by heavy metals.</title>
        <authorList>
            <person name="Zhang K."/>
        </authorList>
    </citation>
    <scope>NUCLEOTIDE SEQUENCE</scope>
    <source>
        <strain evidence="2">19-2017</strain>
    </source>
</reference>
<dbReference type="EC" id="2.4.-.-" evidence="2"/>
<dbReference type="GO" id="GO:0016757">
    <property type="term" value="F:glycosyltransferase activity"/>
    <property type="evidence" value="ECO:0007669"/>
    <property type="project" value="UniProtKB-KW"/>
</dbReference>
<evidence type="ECO:0000259" key="1">
    <source>
        <dbReference type="Pfam" id="PF13524"/>
    </source>
</evidence>
<dbReference type="InterPro" id="IPR055259">
    <property type="entry name" value="YkvP/CgeB_Glyco_trans-like"/>
</dbReference>
<dbReference type="AlphaFoldDB" id="A0A942E111"/>
<accession>A0A942E111</accession>
<comment type="caution">
    <text evidence="2">The sequence shown here is derived from an EMBL/GenBank/DDBJ whole genome shotgun (WGS) entry which is preliminary data.</text>
</comment>
<proteinExistence type="predicted"/>
<dbReference type="Pfam" id="PF13524">
    <property type="entry name" value="Glyco_trans_1_2"/>
    <property type="match status" value="1"/>
</dbReference>
<sequence>MDVTPWNYPFVLKLWKPDVLFVESAWMGRWNSWRYKIASYPDHPKRSNARLARVVEAARDAHIPAVFWNREDGAHFHRFVDSARHFDRIYTVDENTIPRYRDVVSDQVPVEVLMFAAQPAIHFPRSTELVRRASFVGSYDRHIHPRRRSWQDMIFEAAVTIGLTVYDRNSSRRPDKYRYPDRPWIKVRKAIRHERTAEVYRSHVVNINVNTVDQSATAFSRRLVEILACGGFAVTNPTPAAVRLFGDFCRVLDSGEEARALFERLAREGLSHAEREQTRAAADHVQRNHTWRHRLEQVAGACG</sequence>
<name>A0A942E111_9HYPH</name>
<keyword evidence="2" id="KW-0328">Glycosyltransferase</keyword>
<organism evidence="2 3">
    <name type="scientific">Pseudaminobacter soli</name>
    <name type="common">ex Zhang et al. 2022</name>
    <dbReference type="NCBI Taxonomy" id="2831468"/>
    <lineage>
        <taxon>Bacteria</taxon>
        <taxon>Pseudomonadati</taxon>
        <taxon>Pseudomonadota</taxon>
        <taxon>Alphaproteobacteria</taxon>
        <taxon>Hyphomicrobiales</taxon>
        <taxon>Phyllobacteriaceae</taxon>
        <taxon>Pseudaminobacter</taxon>
    </lineage>
</organism>
<dbReference type="EMBL" id="JAGWCR010000004">
    <property type="protein sequence ID" value="MBS3648925.1"/>
    <property type="molecule type" value="Genomic_DNA"/>
</dbReference>
<keyword evidence="2" id="KW-0808">Transferase</keyword>
<gene>
    <name evidence="2" type="ORF">KEU06_09925</name>
</gene>
<dbReference type="Proteomes" id="UP000680348">
    <property type="component" value="Unassembled WGS sequence"/>
</dbReference>
<dbReference type="RefSeq" id="WP_188254483.1">
    <property type="nucleotide sequence ID" value="NZ_JABVCF010000004.1"/>
</dbReference>
<evidence type="ECO:0000313" key="2">
    <source>
        <dbReference type="EMBL" id="MBS3648925.1"/>
    </source>
</evidence>
<evidence type="ECO:0000313" key="3">
    <source>
        <dbReference type="Proteomes" id="UP000680348"/>
    </source>
</evidence>
<protein>
    <submittedName>
        <fullName evidence="2">Glycosyltransferase</fullName>
        <ecNumber evidence="2">2.4.-.-</ecNumber>
    </submittedName>
</protein>